<keyword evidence="1" id="KW-1185">Reference proteome</keyword>
<organism evidence="1 2">
    <name type="scientific">Trichuris muris</name>
    <name type="common">Mouse whipworm</name>
    <dbReference type="NCBI Taxonomy" id="70415"/>
    <lineage>
        <taxon>Eukaryota</taxon>
        <taxon>Metazoa</taxon>
        <taxon>Ecdysozoa</taxon>
        <taxon>Nematoda</taxon>
        <taxon>Enoplea</taxon>
        <taxon>Dorylaimia</taxon>
        <taxon>Trichinellida</taxon>
        <taxon>Trichuridae</taxon>
        <taxon>Trichuris</taxon>
    </lineage>
</organism>
<reference evidence="2" key="1">
    <citation type="submission" date="2019-12" db="UniProtKB">
        <authorList>
            <consortium name="WormBaseParasite"/>
        </authorList>
    </citation>
    <scope>IDENTIFICATION</scope>
</reference>
<proteinExistence type="predicted"/>
<dbReference type="Proteomes" id="UP000046395">
    <property type="component" value="Unassembled WGS sequence"/>
</dbReference>
<accession>A0A5S6QQT0</accession>
<protein>
    <submittedName>
        <fullName evidence="2">Uncharacterized protein</fullName>
    </submittedName>
</protein>
<evidence type="ECO:0000313" key="2">
    <source>
        <dbReference type="WBParaSite" id="TMUE_2000009513.1"/>
    </source>
</evidence>
<sequence>MPAIATEPELQMYAKLLHTAGQMVKSIMKRDVQSGVIAGDLPYFCVRNAIAALVFTMREHKVKRPLIICTTGNVMSITLKNCNQVCSLWINTGLITDHDESISELQLASASKEDGLNWDSELSLSHTRRLSSLSGQS</sequence>
<dbReference type="WBParaSite" id="TMUE_2000009513.1">
    <property type="protein sequence ID" value="TMUE_2000009513.1"/>
    <property type="gene ID" value="WBGene00294231"/>
</dbReference>
<name>A0A5S6QQT0_TRIMR</name>
<dbReference type="AlphaFoldDB" id="A0A5S6QQT0"/>
<evidence type="ECO:0000313" key="1">
    <source>
        <dbReference type="Proteomes" id="UP000046395"/>
    </source>
</evidence>